<dbReference type="InterPro" id="IPR013658">
    <property type="entry name" value="SGL"/>
</dbReference>
<name>A0ABT1LB95_9HYPH</name>
<gene>
    <name evidence="4" type="ORF">NK718_09565</name>
</gene>
<evidence type="ECO:0000256" key="2">
    <source>
        <dbReference type="SAM" id="MobiDB-lite"/>
    </source>
</evidence>
<dbReference type="Gene3D" id="2.120.10.30">
    <property type="entry name" value="TolB, C-terminal domain"/>
    <property type="match status" value="1"/>
</dbReference>
<comment type="caution">
    <text evidence="4">The sequence shown here is derived from an EMBL/GenBank/DDBJ whole genome shotgun (WGS) entry which is preliminary data.</text>
</comment>
<proteinExistence type="inferred from homology"/>
<feature type="region of interest" description="Disordered" evidence="2">
    <location>
        <begin position="1"/>
        <end position="20"/>
    </location>
</feature>
<dbReference type="InterPro" id="IPR005511">
    <property type="entry name" value="SMP-30"/>
</dbReference>
<protein>
    <submittedName>
        <fullName evidence="4">SMP-30/gluconolactonase/LRE family protein</fullName>
    </submittedName>
</protein>
<dbReference type="RefSeq" id="WP_254740983.1">
    <property type="nucleotide sequence ID" value="NZ_JANCLU010000007.1"/>
</dbReference>
<keyword evidence="5" id="KW-1185">Reference proteome</keyword>
<dbReference type="Pfam" id="PF08450">
    <property type="entry name" value="SGL"/>
    <property type="match status" value="1"/>
</dbReference>
<dbReference type="Proteomes" id="UP001205890">
    <property type="component" value="Unassembled WGS sequence"/>
</dbReference>
<organism evidence="4 5">
    <name type="scientific">Alsobacter ponti</name>
    <dbReference type="NCBI Taxonomy" id="2962936"/>
    <lineage>
        <taxon>Bacteria</taxon>
        <taxon>Pseudomonadati</taxon>
        <taxon>Pseudomonadota</taxon>
        <taxon>Alphaproteobacteria</taxon>
        <taxon>Hyphomicrobiales</taxon>
        <taxon>Alsobacteraceae</taxon>
        <taxon>Alsobacter</taxon>
    </lineage>
</organism>
<feature type="domain" description="SMP-30/Gluconolactonase/LRE-like region" evidence="3">
    <location>
        <begin position="37"/>
        <end position="278"/>
    </location>
</feature>
<comment type="similarity">
    <text evidence="1">Belongs to the SMP-30/CGR1 family.</text>
</comment>
<evidence type="ECO:0000313" key="5">
    <source>
        <dbReference type="Proteomes" id="UP001205890"/>
    </source>
</evidence>
<reference evidence="4 5" key="1">
    <citation type="submission" date="2022-07" db="EMBL/GenBank/DDBJ databases">
        <authorList>
            <person name="Li W.-J."/>
            <person name="Deng Q.-Q."/>
        </authorList>
    </citation>
    <scope>NUCLEOTIDE SEQUENCE [LARGE SCALE GENOMIC DNA]</scope>
    <source>
        <strain evidence="4 5">SYSU M60028</strain>
    </source>
</reference>
<dbReference type="PRINTS" id="PR01790">
    <property type="entry name" value="SMP30FAMILY"/>
</dbReference>
<accession>A0ABT1LB95</accession>
<evidence type="ECO:0000313" key="4">
    <source>
        <dbReference type="EMBL" id="MCP8938760.1"/>
    </source>
</evidence>
<evidence type="ECO:0000259" key="3">
    <source>
        <dbReference type="Pfam" id="PF08450"/>
    </source>
</evidence>
<dbReference type="InterPro" id="IPR011042">
    <property type="entry name" value="6-blade_b-propeller_TolB-like"/>
</dbReference>
<evidence type="ECO:0000256" key="1">
    <source>
        <dbReference type="ARBA" id="ARBA00008853"/>
    </source>
</evidence>
<sequence length="313" mass="33965">MTDAVRSGPQAFPPGSIREDVSMPSTVARFCDTIDELGEGPVWDHRTGQVTWFDVVNRILHRRDAAGRNGSDTALARMPGCLALREGGGLLLASRNGIALSDSPEGPFRDIDPGPLDFSVERINDGSTDRRGRFWFGTFSPRVTEGAGGLYRLDPDLSVRKMDDGVTMSNGISWSPDDRTLYFADSRPGQIYRYAFSPETGEIGPRQVFLDYRDRPGRPDGCTVDAEGYLWVAEVGAGRVARYDPEARLERTIPLPVSRPTSVAFIGQDLGTLLITTMRLGLSDEEKAGQALAGGTFVVQPGAAGLPEPLFKG</sequence>
<dbReference type="SUPFAM" id="SSF63829">
    <property type="entry name" value="Calcium-dependent phosphotriesterase"/>
    <property type="match status" value="1"/>
</dbReference>
<dbReference type="PANTHER" id="PTHR10907:SF47">
    <property type="entry name" value="REGUCALCIN"/>
    <property type="match status" value="1"/>
</dbReference>
<dbReference type="PANTHER" id="PTHR10907">
    <property type="entry name" value="REGUCALCIN"/>
    <property type="match status" value="1"/>
</dbReference>
<dbReference type="EMBL" id="JANCLU010000007">
    <property type="protein sequence ID" value="MCP8938760.1"/>
    <property type="molecule type" value="Genomic_DNA"/>
</dbReference>